<dbReference type="AlphaFoldDB" id="A0AAP9R0G2"/>
<gene>
    <name evidence="1" type="ORF">HV331_23730</name>
</gene>
<evidence type="ECO:0000313" key="2">
    <source>
        <dbReference type="Proteomes" id="UP000514462"/>
    </source>
</evidence>
<dbReference type="EMBL" id="CP055904">
    <property type="protein sequence ID" value="QMR42316.1"/>
    <property type="molecule type" value="Genomic_DNA"/>
</dbReference>
<accession>A0AAP9R0G2</accession>
<dbReference type="Pfam" id="PF13811">
    <property type="entry name" value="DUF4186"/>
    <property type="match status" value="1"/>
</dbReference>
<reference evidence="2" key="1">
    <citation type="submission" date="2020-06" db="EMBL/GenBank/DDBJ databases">
        <title>REHAB project genomes.</title>
        <authorList>
            <person name="Shaw L.P."/>
        </authorList>
    </citation>
    <scope>NUCLEOTIDE SEQUENCE [LARGE SCALE GENOMIC DNA]</scope>
    <source>
        <strain evidence="2">RHBSTW-00938</strain>
    </source>
</reference>
<sequence length="122" mass="14019">MSAMENLFARLGRSTFRSRFHLGVKERQYCYDKGPEIIDSHAADFIAKRLAPAQIANDGKQTPMRGHPVFIAQHATATCCRGCLEKWHAIPRGRELSGEEQRYVVQVIHHWLVMEMNAITRR</sequence>
<dbReference type="InterPro" id="IPR020378">
    <property type="entry name" value="DUF4186"/>
</dbReference>
<organism evidence="1 2">
    <name type="scientific">Klebsiella aerogenes</name>
    <name type="common">Enterobacter aerogenes</name>
    <dbReference type="NCBI Taxonomy" id="548"/>
    <lineage>
        <taxon>Bacteria</taxon>
        <taxon>Pseudomonadati</taxon>
        <taxon>Pseudomonadota</taxon>
        <taxon>Gammaproteobacteria</taxon>
        <taxon>Enterobacterales</taxon>
        <taxon>Enterobacteriaceae</taxon>
        <taxon>Klebsiella/Raoultella group</taxon>
        <taxon>Klebsiella</taxon>
    </lineage>
</organism>
<evidence type="ECO:0000313" key="1">
    <source>
        <dbReference type="EMBL" id="QMR42316.1"/>
    </source>
</evidence>
<protein>
    <submittedName>
        <fullName evidence="1">DUF4186 domain-containing protein</fullName>
    </submittedName>
</protein>
<name>A0AAP9R0G2_KLEAE</name>
<dbReference type="RefSeq" id="WP_045381756.1">
    <property type="nucleotide sequence ID" value="NZ_CABHFP010000004.1"/>
</dbReference>
<proteinExistence type="predicted"/>
<dbReference type="Proteomes" id="UP000514462">
    <property type="component" value="Chromosome"/>
</dbReference>